<comment type="caution">
    <text evidence="2">The sequence shown here is derived from an EMBL/GenBank/DDBJ whole genome shotgun (WGS) entry which is preliminary data.</text>
</comment>
<feature type="region of interest" description="Disordered" evidence="1">
    <location>
        <begin position="1"/>
        <end position="46"/>
    </location>
</feature>
<dbReference type="PANTHER" id="PTHR34464:SF3">
    <property type="entry name" value="OS09G0376300 PROTEIN"/>
    <property type="match status" value="1"/>
</dbReference>
<evidence type="ECO:0000313" key="2">
    <source>
        <dbReference type="EMBL" id="KAF3329682.1"/>
    </source>
</evidence>
<evidence type="ECO:0000313" key="3">
    <source>
        <dbReference type="Proteomes" id="UP000623129"/>
    </source>
</evidence>
<proteinExistence type="predicted"/>
<sequence>MDTIKRLTHWFRGSKQSRQTSSDSSQISSSFRSGFYDPDSSSTRTRIRFSPRQVKRPRQCTIDKEYNVVLVPSDGECMSESDSDGSDWSIGWLEPHGSGFEPGRHQKDSSFAVLVPCYKTGTIQQEAGSFNRLSSVGPNARTVSDGESYIEQWLSSLPDPDYHDDHFQQKNITSLS</sequence>
<protein>
    <submittedName>
        <fullName evidence="2">Uncharacterized protein</fullName>
    </submittedName>
</protein>
<reference evidence="2" key="1">
    <citation type="submission" date="2020-01" db="EMBL/GenBank/DDBJ databases">
        <title>Genome sequence of Kobresia littledalei, the first chromosome-level genome in the family Cyperaceae.</title>
        <authorList>
            <person name="Qu G."/>
        </authorList>
    </citation>
    <scope>NUCLEOTIDE SEQUENCE</scope>
    <source>
        <strain evidence="2">C.B.Clarke</strain>
        <tissue evidence="2">Leaf</tissue>
    </source>
</reference>
<gene>
    <name evidence="2" type="ORF">FCM35_KLT05013</name>
</gene>
<name>A0A833V9C8_9POAL</name>
<dbReference type="PANTHER" id="PTHR34464">
    <property type="entry name" value="OS09G0376300 PROTEIN"/>
    <property type="match status" value="1"/>
</dbReference>
<organism evidence="2 3">
    <name type="scientific">Carex littledalei</name>
    <dbReference type="NCBI Taxonomy" id="544730"/>
    <lineage>
        <taxon>Eukaryota</taxon>
        <taxon>Viridiplantae</taxon>
        <taxon>Streptophyta</taxon>
        <taxon>Embryophyta</taxon>
        <taxon>Tracheophyta</taxon>
        <taxon>Spermatophyta</taxon>
        <taxon>Magnoliopsida</taxon>
        <taxon>Liliopsida</taxon>
        <taxon>Poales</taxon>
        <taxon>Cyperaceae</taxon>
        <taxon>Cyperoideae</taxon>
        <taxon>Cariceae</taxon>
        <taxon>Carex</taxon>
        <taxon>Carex subgen. Euthyceras</taxon>
    </lineage>
</organism>
<dbReference type="EMBL" id="SWLB01000014">
    <property type="protein sequence ID" value="KAF3329682.1"/>
    <property type="molecule type" value="Genomic_DNA"/>
</dbReference>
<evidence type="ECO:0000256" key="1">
    <source>
        <dbReference type="SAM" id="MobiDB-lite"/>
    </source>
</evidence>
<dbReference type="AlphaFoldDB" id="A0A833V9C8"/>
<keyword evidence="3" id="KW-1185">Reference proteome</keyword>
<dbReference type="OrthoDB" id="686813at2759"/>
<accession>A0A833V9C8</accession>
<feature type="compositionally biased region" description="Low complexity" evidence="1">
    <location>
        <begin position="14"/>
        <end position="33"/>
    </location>
</feature>
<dbReference type="Proteomes" id="UP000623129">
    <property type="component" value="Unassembled WGS sequence"/>
</dbReference>